<feature type="non-terminal residue" evidence="2">
    <location>
        <position position="1"/>
    </location>
</feature>
<evidence type="ECO:0000313" key="2">
    <source>
        <dbReference type="EMBL" id="MBR7838860.1"/>
    </source>
</evidence>
<proteinExistence type="predicted"/>
<dbReference type="InterPro" id="IPR023296">
    <property type="entry name" value="Glyco_hydro_beta-prop_sf"/>
</dbReference>
<keyword evidence="3" id="KW-1185">Reference proteome</keyword>
<feature type="region of interest" description="Disordered" evidence="1">
    <location>
        <begin position="266"/>
        <end position="297"/>
    </location>
</feature>
<organism evidence="2 3">
    <name type="scientific">Actinospica durhamensis</name>
    <dbReference type="NCBI Taxonomy" id="1508375"/>
    <lineage>
        <taxon>Bacteria</taxon>
        <taxon>Bacillati</taxon>
        <taxon>Actinomycetota</taxon>
        <taxon>Actinomycetes</taxon>
        <taxon>Catenulisporales</taxon>
        <taxon>Actinospicaceae</taxon>
        <taxon>Actinospica</taxon>
    </lineage>
</organism>
<name>A0A941IRJ3_9ACTN</name>
<dbReference type="Gene3D" id="2.115.10.20">
    <property type="entry name" value="Glycosyl hydrolase domain, family 43"/>
    <property type="match status" value="1"/>
</dbReference>
<dbReference type="Proteomes" id="UP000675781">
    <property type="component" value="Unassembled WGS sequence"/>
</dbReference>
<dbReference type="SUPFAM" id="SSF75005">
    <property type="entry name" value="Arabinanase/levansucrase/invertase"/>
    <property type="match status" value="1"/>
</dbReference>
<reference evidence="2" key="1">
    <citation type="submission" date="2021-04" db="EMBL/GenBank/DDBJ databases">
        <title>Genome based classification of Actinospica acidithermotolerans sp. nov., an actinobacterium isolated from an Indonesian hot spring.</title>
        <authorList>
            <person name="Kusuma A.B."/>
            <person name="Putra K.E."/>
            <person name="Nafisah S."/>
            <person name="Loh J."/>
            <person name="Nouioui I."/>
            <person name="Goodfellow M."/>
        </authorList>
    </citation>
    <scope>NUCLEOTIDE SEQUENCE</scope>
    <source>
        <strain evidence="2">CSCA 57</strain>
    </source>
</reference>
<dbReference type="RefSeq" id="WP_212533310.1">
    <property type="nucleotide sequence ID" value="NZ_JAGSOG010000340.1"/>
</dbReference>
<evidence type="ECO:0000256" key="1">
    <source>
        <dbReference type="SAM" id="MobiDB-lite"/>
    </source>
</evidence>
<protein>
    <submittedName>
        <fullName evidence="2">Uncharacterized protein</fullName>
    </submittedName>
</protein>
<evidence type="ECO:0000313" key="3">
    <source>
        <dbReference type="Proteomes" id="UP000675781"/>
    </source>
</evidence>
<dbReference type="EMBL" id="JAGSOG010000340">
    <property type="protein sequence ID" value="MBR7838860.1"/>
    <property type="molecule type" value="Genomic_DNA"/>
</dbReference>
<comment type="caution">
    <text evidence="2">The sequence shown here is derived from an EMBL/GenBank/DDBJ whole genome shotgun (WGS) entry which is preliminary data.</text>
</comment>
<dbReference type="AlphaFoldDB" id="A0A941IRJ3"/>
<gene>
    <name evidence="2" type="ORF">KDL01_36675</name>
</gene>
<accession>A0A941IRJ3</accession>
<sequence>PTDARRTTMTDRTAGAQWIRDGLVIGRRPADNGSEVVGDPCVVWDPEIEAWRMILFFAPPGHGTSVSSDPSAAPGTWSDPTPLVFTNPELLPAGGGTHKPFVVTDIERPNRASFVDGRYWLVTVSTTAHDRDKRVQRAWSTSLAGPWTLEVEDLIPRGNAGQFDENHADAVSGYWSQAQGRFIYYYMGYPLSPQPWAHSPYGSAIGVVTQSPGSDPRQHGVMLAPSEHPGHWASGYLGGFQLLDGHHPHIAPIAAGHRWVAVLNASPTPPTRDGSLTSEEPAPSLGGLAFSDDEDPTTGWHLADQPFEWIDDIPAPALEAGEGVNLWRHHLLVTDHATRLFYNSGFYGQEQMFSKQLG</sequence>